<dbReference type="PANTHER" id="PTHR48249:SF3">
    <property type="entry name" value="MEDIATOR OF RNA POLYMERASE II TRANSCRIPTION SUBUNIT 13"/>
    <property type="match status" value="1"/>
</dbReference>
<accession>A0ABP9YKW9</accession>
<reference evidence="15 16" key="1">
    <citation type="submission" date="2024-04" db="EMBL/GenBank/DDBJ databases">
        <title>genome sequences of Mucor flavus KT1a and Helicostylum pulchrum KT1b strains isolated from the surface of a dry-aged beef.</title>
        <authorList>
            <person name="Toyotome T."/>
            <person name="Hosono M."/>
            <person name="Torimaru M."/>
            <person name="Fukuda K."/>
            <person name="Mikami N."/>
        </authorList>
    </citation>
    <scope>NUCLEOTIDE SEQUENCE [LARGE SCALE GENOMIC DNA]</scope>
    <source>
        <strain evidence="15 16">KT1a</strain>
    </source>
</reference>
<evidence type="ECO:0000259" key="13">
    <source>
        <dbReference type="Pfam" id="PF06333"/>
    </source>
</evidence>
<keyword evidence="5 11" id="KW-0805">Transcription regulation</keyword>
<comment type="subunit">
    <text evidence="11">Component of the SRB8-11 complex, which itself associates with the Mediator complex.</text>
</comment>
<evidence type="ECO:0000313" key="15">
    <source>
        <dbReference type="EMBL" id="GAA5807501.1"/>
    </source>
</evidence>
<evidence type="ECO:0000256" key="6">
    <source>
        <dbReference type="ARBA" id="ARBA00023159"/>
    </source>
</evidence>
<comment type="function">
    <text evidence="9 11">Component of the SRB8-11 complex. The SRB8-11 complex is a regulatory module of the Mediator complex which is itself involved in regulation of basal and activated RNA polymerase II-dependent transcription. The SRB8-11 complex may be involved in the transcriptional repression of a subset of genes regulated by Mediator. It may inhibit the association of the Mediator complex with RNA polymerase II to form the holoenzyme complex.</text>
</comment>
<dbReference type="Pfam" id="PF06333">
    <property type="entry name" value="Med13_C"/>
    <property type="match status" value="1"/>
</dbReference>
<sequence length="1544" mass="175506">MLNLNSLTNTLTLCGILNIRYRVYSESYQKSVLLSYLTHEDFIKKPSYIKKENSIVSTFQCLIDLNIPCVWQVMPSQKKEMVVLELWVFWFDDKHTGLIDDHPQLKELKEQKVGSFNWDQLMSNGLSPTDSPQPNQSVNEQISLIPNSEYMLFIKSIRNLIHNAMTKSGAFTLGEFFIFPDIEDDDIIDSVADQSKASTIKSTMIAFMYNVYLTSSNLVFQPNTRRMRIRSLMAQDIYTKNKKVLLCPTGEHGTLISFQSLPTPELQQEVLEQWADFYQISCSQLIPSSNQHLPSLVTIRSSSGDIITYPSTLVFVPTDTKLSPSAVAGLNGIMGLNHGLTEDLGSKISRSAYHQSLQPDFSSIDYWSYRDPIIYASNVMINSLSMMDTNYQQDQLLLHRALIEPVMASPIMTAKSVIPINTTPLLGNAIPSDYKTYTTPPRASVNSSMNLVEFTKHQFQIDDEPVEAILDSLNPLDDPNVMVRENNSLDNANQVAVTKTDDDASLLAQPNQAAVNTENVQQQDTVVMEQPIENFDLMYNDGIAVRDAWDEDFADLDLDVTEADFDFFKIPAPATDNVLNIIPIKEEPANPPIIIEKIIDNNDDTVMKDTPNNDSLFTPFVVSHEGSERGSVESSSGHVTVESNDLSISQKKIYQKFTPEHNNNTCFVPHDFLPVPINTANIDAKYEPGGKFMYPANKENVQHLKRGLYSPDYVPTTKKKAMTKLSMENVHENNTDVKMTDDQQESYSSGSSSTSESSSSNSNSNSSSSSDDDDSNTEDSGNDSVTIEQLIDKRLRSLKKFQKSVVYSLLRATPASLPTDRFQNIDYDTPFASVLAADSCIKPIKWRQSKAMEESIEYLCQQAVWGGYPFTGGLAEVSENGGEFEVESSKVLMARRTNIMQMTRGVVTHVPSLRTDANRLTIRFKNTLKHVFLKHRSFENDDIHALAEEEISMRPNAYSGNPVLGSIDVKGPLTIQEFYSLNETHHQAHSKYGKYQIKKKRPDQPNFNSLKLPDIVVSRHEDFLEGSPKMLTFWEKLGLEPCSPKKQLKYLVVYPENRDIEASVIQFFKNLSTVYDTCHLGKHIPGNIGPYRHGLVPVPLSATENNETSVKSRLKSYEETCEELGRNLATYDGDHPHQNLTYTVIYMVNPGPHMSSYLDMCRCFYKLKSAYVQVSERNDQSRIQLQLIPIDHMLRSSAFSGYTLLGMKDIAFSVYTKCFEVVSRKKNPEITTDLYAPPFILSKPIPKKIQYKLNDIRPFPVLLDQDANLHMAYCFSYDRVWMAVVWTDGQGELLEYALFPRKTAYREAWERTLKIAKRTDFPWTIVITKVGLMFNDEYLHWMRYISNSHKYWVTIIGIDLETGLNLHFNTSPLDTSTCRDESQPTPTLLNSQTIRGYVQDKNTHGIHVDVVFNEARSLVLNHRISYSQKRERAYKGILRTEAITEKERWMSPLATGYLIHHPIHNKNLNPCIEQFNNEPFVAEIHLLYNHTQHSAYITLQDIIKRFYALSFINPIPSNHSCIPFHVVLAERLSRLLLIVDDSLK</sequence>
<evidence type="ECO:0000259" key="14">
    <source>
        <dbReference type="Pfam" id="PF18296"/>
    </source>
</evidence>
<feature type="domain" description="MID" evidence="14">
    <location>
        <begin position="1046"/>
        <end position="1218"/>
    </location>
</feature>
<comment type="caution">
    <text evidence="15">The sequence shown here is derived from an EMBL/GenBank/DDBJ whole genome shotgun (WGS) entry which is preliminary data.</text>
</comment>
<evidence type="ECO:0000256" key="5">
    <source>
        <dbReference type="ARBA" id="ARBA00023015"/>
    </source>
</evidence>
<proteinExistence type="inferred from homology"/>
<evidence type="ECO:0000256" key="4">
    <source>
        <dbReference type="ARBA" id="ARBA00022491"/>
    </source>
</evidence>
<dbReference type="InterPro" id="IPR041285">
    <property type="entry name" value="MID_MedPIWI"/>
</dbReference>
<keyword evidence="6 11" id="KW-0010">Activator</keyword>
<keyword evidence="4 11" id="KW-0678">Repressor</keyword>
<evidence type="ECO:0000256" key="12">
    <source>
        <dbReference type="SAM" id="MobiDB-lite"/>
    </source>
</evidence>
<comment type="similarity">
    <text evidence="2 11">Belongs to the Mediator complex subunit 13 family.</text>
</comment>
<evidence type="ECO:0000256" key="8">
    <source>
        <dbReference type="ARBA" id="ARBA00023242"/>
    </source>
</evidence>
<feature type="domain" description="Mediator complex subunit Med13 C-terminal" evidence="13">
    <location>
        <begin position="1235"/>
        <end position="1529"/>
    </location>
</feature>
<gene>
    <name evidence="15" type="ORF">MFLAVUS_000864</name>
</gene>
<keyword evidence="7 11" id="KW-0804">Transcription</keyword>
<feature type="compositionally biased region" description="Low complexity" evidence="12">
    <location>
        <begin position="748"/>
        <end position="769"/>
    </location>
</feature>
<evidence type="ECO:0000256" key="2">
    <source>
        <dbReference type="ARBA" id="ARBA00009354"/>
    </source>
</evidence>
<dbReference type="InterPro" id="IPR009401">
    <property type="entry name" value="Med13_C"/>
</dbReference>
<protein>
    <recommendedName>
        <fullName evidence="3 11">Mediator of RNA polymerase II transcription subunit 13</fullName>
    </recommendedName>
    <alternativeName>
        <fullName evidence="10 11">Mediator complex subunit 13</fullName>
    </alternativeName>
</protein>
<evidence type="ECO:0000313" key="16">
    <source>
        <dbReference type="Proteomes" id="UP001473302"/>
    </source>
</evidence>
<feature type="compositionally biased region" description="Acidic residues" evidence="12">
    <location>
        <begin position="770"/>
        <end position="781"/>
    </location>
</feature>
<evidence type="ECO:0000256" key="11">
    <source>
        <dbReference type="RuleBase" id="RU364134"/>
    </source>
</evidence>
<dbReference type="Pfam" id="PF18296">
    <property type="entry name" value="MID_MedPIWI"/>
    <property type="match status" value="1"/>
</dbReference>
<keyword evidence="16" id="KW-1185">Reference proteome</keyword>
<dbReference type="EMBL" id="BAABUK010000002">
    <property type="protein sequence ID" value="GAA5807501.1"/>
    <property type="molecule type" value="Genomic_DNA"/>
</dbReference>
<evidence type="ECO:0000256" key="7">
    <source>
        <dbReference type="ARBA" id="ARBA00023163"/>
    </source>
</evidence>
<feature type="compositionally biased region" description="Basic and acidic residues" evidence="12">
    <location>
        <begin position="732"/>
        <end position="741"/>
    </location>
</feature>
<evidence type="ECO:0000256" key="1">
    <source>
        <dbReference type="ARBA" id="ARBA00004123"/>
    </source>
</evidence>
<organism evidence="15 16">
    <name type="scientific">Mucor flavus</name>
    <dbReference type="NCBI Taxonomy" id="439312"/>
    <lineage>
        <taxon>Eukaryota</taxon>
        <taxon>Fungi</taxon>
        <taxon>Fungi incertae sedis</taxon>
        <taxon>Mucoromycota</taxon>
        <taxon>Mucoromycotina</taxon>
        <taxon>Mucoromycetes</taxon>
        <taxon>Mucorales</taxon>
        <taxon>Mucorineae</taxon>
        <taxon>Mucoraceae</taxon>
        <taxon>Mucor</taxon>
    </lineage>
</organism>
<dbReference type="InterPro" id="IPR051139">
    <property type="entry name" value="Mediator_complx_sub13"/>
</dbReference>
<dbReference type="Proteomes" id="UP001473302">
    <property type="component" value="Unassembled WGS sequence"/>
</dbReference>
<dbReference type="PANTHER" id="PTHR48249">
    <property type="entry name" value="MEDIATOR OF RNA POLYMERASE II TRANSCRIPTION SUBUNIT 13"/>
    <property type="match status" value="1"/>
</dbReference>
<evidence type="ECO:0000256" key="10">
    <source>
        <dbReference type="ARBA" id="ARBA00032008"/>
    </source>
</evidence>
<evidence type="ECO:0000256" key="9">
    <source>
        <dbReference type="ARBA" id="ARBA00025661"/>
    </source>
</evidence>
<keyword evidence="8 11" id="KW-0539">Nucleus</keyword>
<evidence type="ECO:0000256" key="3">
    <source>
        <dbReference type="ARBA" id="ARBA00019618"/>
    </source>
</evidence>
<feature type="region of interest" description="Disordered" evidence="12">
    <location>
        <begin position="732"/>
        <end position="785"/>
    </location>
</feature>
<comment type="subcellular location">
    <subcellularLocation>
        <location evidence="1 11">Nucleus</location>
    </subcellularLocation>
</comment>
<name>A0ABP9YKW9_9FUNG</name>